<dbReference type="Proteomes" id="UP001177023">
    <property type="component" value="Unassembled WGS sequence"/>
</dbReference>
<keyword evidence="6" id="KW-1185">Reference proteome</keyword>
<evidence type="ECO:0000259" key="4">
    <source>
        <dbReference type="Pfam" id="PF25372"/>
    </source>
</evidence>
<dbReference type="FunFam" id="3.80.10.10:FF:000168">
    <property type="entry name" value="Distal membrane arm assembly complex 2"/>
    <property type="match status" value="1"/>
</dbReference>
<feature type="domain" description="F-box/LRR-repeat protein 15-like leucin rich repeat" evidence="4">
    <location>
        <begin position="200"/>
        <end position="272"/>
    </location>
</feature>
<sequence length="463" mass="53567">MRKALGCAHTPLLITTRHKQAWVHKWPRFKRWQELEKEMKDDYEQKQRMKGFIRFPTGMYLTPERPEDVAPKKDLADMTRKETGAFPIDLHTNHTQMRYLDHSVDNVRRFKRYTHFQGLQYDQRMIPERLLFLGADLAAAHFLVHRGAAVKFLGDDLWYKRNKKGYSLPGRKVPGLYIEAIDASGTELMFEGFENLHDLKHLRMLRLANCEYVDDWVMSKIAGCMPELEMLDLSGCDRISAKGLMGLKNLKMLKYLRLEGLDAVKDLGQAALLLEESISNLKVLGVDYDEQMRRLEAETRLLAHPRVVQDAKGNAFAEDDSGRLFYISGAVNERSAVDDEDRPIMTSTIRREIPEMDDMEFEKLDRLSGGKLRHFLVGSPSGYSWTEQTEKILQHEKKLLDKKGVPVHPKMLPAEKRDKSAPLLDDEWQSILEQEKLNLEKQSFEPMGEDRHLAAGKRENSDL</sequence>
<feature type="region of interest" description="Disordered" evidence="3">
    <location>
        <begin position="439"/>
        <end position="463"/>
    </location>
</feature>
<reference evidence="5" key="1">
    <citation type="submission" date="2023-06" db="EMBL/GenBank/DDBJ databases">
        <authorList>
            <person name="Delattre M."/>
        </authorList>
    </citation>
    <scope>NUCLEOTIDE SEQUENCE</scope>
    <source>
        <strain evidence="5">AF72</strain>
    </source>
</reference>
<organism evidence="5 6">
    <name type="scientific">Mesorhabditis spiculigera</name>
    <dbReference type="NCBI Taxonomy" id="96644"/>
    <lineage>
        <taxon>Eukaryota</taxon>
        <taxon>Metazoa</taxon>
        <taxon>Ecdysozoa</taxon>
        <taxon>Nematoda</taxon>
        <taxon>Chromadorea</taxon>
        <taxon>Rhabditida</taxon>
        <taxon>Rhabditina</taxon>
        <taxon>Rhabditomorpha</taxon>
        <taxon>Rhabditoidea</taxon>
        <taxon>Rhabditidae</taxon>
        <taxon>Mesorhabditinae</taxon>
        <taxon>Mesorhabditis</taxon>
    </lineage>
</organism>
<evidence type="ECO:0000313" key="6">
    <source>
        <dbReference type="Proteomes" id="UP001177023"/>
    </source>
</evidence>
<dbReference type="EMBL" id="CATQJA010001850">
    <property type="protein sequence ID" value="CAJ0568870.1"/>
    <property type="molecule type" value="Genomic_DNA"/>
</dbReference>
<evidence type="ECO:0000313" key="5">
    <source>
        <dbReference type="EMBL" id="CAJ0568870.1"/>
    </source>
</evidence>
<protein>
    <recommendedName>
        <fullName evidence="2">ATP synthase subunit s-like protein</fullName>
    </recommendedName>
</protein>
<comment type="similarity">
    <text evidence="1">Belongs to the ATP synthase subunit s family.</text>
</comment>
<evidence type="ECO:0000256" key="3">
    <source>
        <dbReference type="SAM" id="MobiDB-lite"/>
    </source>
</evidence>
<proteinExistence type="inferred from homology"/>
<accession>A0AA36FVM7</accession>
<dbReference type="InterPro" id="IPR032675">
    <property type="entry name" value="LRR_dom_sf"/>
</dbReference>
<dbReference type="AlphaFoldDB" id="A0AA36FVM7"/>
<evidence type="ECO:0000256" key="2">
    <source>
        <dbReference type="ARBA" id="ARBA00076566"/>
    </source>
</evidence>
<dbReference type="Pfam" id="PF25372">
    <property type="entry name" value="DUF7885"/>
    <property type="match status" value="1"/>
</dbReference>
<comment type="caution">
    <text evidence="5">The sequence shown here is derived from an EMBL/GenBank/DDBJ whole genome shotgun (WGS) entry which is preliminary data.</text>
</comment>
<gene>
    <name evidence="5" type="ORF">MSPICULIGERA_LOCUS7377</name>
</gene>
<evidence type="ECO:0000256" key="1">
    <source>
        <dbReference type="ARBA" id="ARBA00006901"/>
    </source>
</evidence>
<dbReference type="InterPro" id="IPR057207">
    <property type="entry name" value="FBXL15_LRR"/>
</dbReference>
<dbReference type="Gene3D" id="3.80.10.10">
    <property type="entry name" value="Ribonuclease Inhibitor"/>
    <property type="match status" value="1"/>
</dbReference>
<dbReference type="SUPFAM" id="SSF52047">
    <property type="entry name" value="RNI-like"/>
    <property type="match status" value="1"/>
</dbReference>
<feature type="non-terminal residue" evidence="5">
    <location>
        <position position="463"/>
    </location>
</feature>
<name>A0AA36FVM7_9BILA</name>